<keyword evidence="4" id="KW-1185">Reference proteome</keyword>
<proteinExistence type="inferred from homology"/>
<organism evidence="3 4">
    <name type="scientific">Peribacillus deserti</name>
    <dbReference type="NCBI Taxonomy" id="673318"/>
    <lineage>
        <taxon>Bacteria</taxon>
        <taxon>Bacillati</taxon>
        <taxon>Bacillota</taxon>
        <taxon>Bacilli</taxon>
        <taxon>Bacillales</taxon>
        <taxon>Bacillaceae</taxon>
        <taxon>Peribacillus</taxon>
    </lineage>
</organism>
<dbReference type="InterPro" id="IPR015797">
    <property type="entry name" value="NUDIX_hydrolase-like_dom_sf"/>
</dbReference>
<evidence type="ECO:0000256" key="1">
    <source>
        <dbReference type="ARBA" id="ARBA00005582"/>
    </source>
</evidence>
<dbReference type="CDD" id="cd02883">
    <property type="entry name" value="NUDIX_Hydrolase"/>
    <property type="match status" value="1"/>
</dbReference>
<feature type="domain" description="Nudix hydrolase" evidence="2">
    <location>
        <begin position="1"/>
        <end position="139"/>
    </location>
</feature>
<reference evidence="3 4" key="1">
    <citation type="submission" date="2017-11" db="EMBL/GenBank/DDBJ databases">
        <title>Comparitive Functional Genomics of Dry Heat Resistant strains isolated from the Viking Spacecraft.</title>
        <authorList>
            <person name="Seuylemezian A."/>
            <person name="Cooper K."/>
            <person name="Vaishampayan P."/>
        </authorList>
    </citation>
    <scope>NUCLEOTIDE SEQUENCE [LARGE SCALE GENOMIC DNA]</scope>
    <source>
        <strain evidence="3 4">V1-29</strain>
    </source>
</reference>
<dbReference type="PROSITE" id="PS51462">
    <property type="entry name" value="NUDIX"/>
    <property type="match status" value="1"/>
</dbReference>
<dbReference type="InterPro" id="IPR000086">
    <property type="entry name" value="NUDIX_hydrolase_dom"/>
</dbReference>
<accession>A0A2N5M193</accession>
<evidence type="ECO:0000313" key="4">
    <source>
        <dbReference type="Proteomes" id="UP000234748"/>
    </source>
</evidence>
<dbReference type="AlphaFoldDB" id="A0A2N5M193"/>
<evidence type="ECO:0000259" key="2">
    <source>
        <dbReference type="PROSITE" id="PS51462"/>
    </source>
</evidence>
<protein>
    <submittedName>
        <fullName evidence="3">DNA mismatch repair protein MutT</fullName>
    </submittedName>
</protein>
<dbReference type="EMBL" id="PGUY01000065">
    <property type="protein sequence ID" value="PLT28122.1"/>
    <property type="molecule type" value="Genomic_DNA"/>
</dbReference>
<dbReference type="Gene3D" id="3.90.79.10">
    <property type="entry name" value="Nucleoside Triphosphate Pyrophosphohydrolase"/>
    <property type="match status" value="1"/>
</dbReference>
<sequence>MFVVNVEGAIYNDGKWLLILRSKKEEHAGGTLSLVGGKVDQEGNSTDILERTLKREIYEEVGVEVTDLVYVNSTTFVTDYGAHVVDIVFLCKHLSGEAFAKSMDEVDDVYWLTTDEIIEDTNLPSYVRNSIRLADKVRIKQTDSA</sequence>
<dbReference type="PANTHER" id="PTHR43736">
    <property type="entry name" value="ADP-RIBOSE PYROPHOSPHATASE"/>
    <property type="match status" value="1"/>
</dbReference>
<comment type="similarity">
    <text evidence="1">Belongs to the Nudix hydrolase family.</text>
</comment>
<dbReference type="PANTHER" id="PTHR43736:SF1">
    <property type="entry name" value="DIHYDRONEOPTERIN TRIPHOSPHATE DIPHOSPHATASE"/>
    <property type="match status" value="1"/>
</dbReference>
<dbReference type="RefSeq" id="WP_101645197.1">
    <property type="nucleotide sequence ID" value="NZ_PGUY01000065.1"/>
</dbReference>
<dbReference type="SUPFAM" id="SSF55811">
    <property type="entry name" value="Nudix"/>
    <property type="match status" value="1"/>
</dbReference>
<comment type="caution">
    <text evidence="3">The sequence shown here is derived from an EMBL/GenBank/DDBJ whole genome shotgun (WGS) entry which is preliminary data.</text>
</comment>
<name>A0A2N5M193_9BACI</name>
<gene>
    <name evidence="3" type="ORF">CUU66_20175</name>
</gene>
<dbReference type="Proteomes" id="UP000234748">
    <property type="component" value="Unassembled WGS sequence"/>
</dbReference>
<dbReference type="Pfam" id="PF00293">
    <property type="entry name" value="NUDIX"/>
    <property type="match status" value="1"/>
</dbReference>
<evidence type="ECO:0000313" key="3">
    <source>
        <dbReference type="EMBL" id="PLT28122.1"/>
    </source>
</evidence>
<dbReference type="OrthoDB" id="3531896at2"/>